<evidence type="ECO:0000256" key="2">
    <source>
        <dbReference type="ARBA" id="ARBA00022598"/>
    </source>
</evidence>
<dbReference type="Pfam" id="PF00501">
    <property type="entry name" value="AMP-binding"/>
    <property type="match status" value="1"/>
</dbReference>
<protein>
    <submittedName>
        <fullName evidence="5">2-succinylbenzoate--CoA ligase</fullName>
        <ecNumber evidence="5">6.2.1.26</ecNumber>
    </submittedName>
</protein>
<evidence type="ECO:0000313" key="6">
    <source>
        <dbReference type="Proteomes" id="UP000441399"/>
    </source>
</evidence>
<dbReference type="CDD" id="cd04433">
    <property type="entry name" value="AFD_class_I"/>
    <property type="match status" value="1"/>
</dbReference>
<dbReference type="OrthoDB" id="9803968at2"/>
<dbReference type="SUPFAM" id="SSF56801">
    <property type="entry name" value="Acetyl-CoA synthetase-like"/>
    <property type="match status" value="1"/>
</dbReference>
<dbReference type="Gene3D" id="3.40.50.12780">
    <property type="entry name" value="N-terminal domain of ligase-like"/>
    <property type="match status" value="1"/>
</dbReference>
<evidence type="ECO:0000256" key="1">
    <source>
        <dbReference type="ARBA" id="ARBA00006432"/>
    </source>
</evidence>
<gene>
    <name evidence="5" type="primary">menE</name>
    <name evidence="5" type="ORF">OPDIPICF_04516</name>
</gene>
<dbReference type="PROSITE" id="PS00455">
    <property type="entry name" value="AMP_BINDING"/>
    <property type="match status" value="1"/>
</dbReference>
<proteinExistence type="inferred from homology"/>
<dbReference type="GO" id="GO:0008756">
    <property type="term" value="F:o-succinylbenzoate-CoA ligase activity"/>
    <property type="evidence" value="ECO:0007669"/>
    <property type="project" value="UniProtKB-EC"/>
</dbReference>
<feature type="domain" description="AMP-binding enzyme C-terminal" evidence="4">
    <location>
        <begin position="347"/>
        <end position="419"/>
    </location>
</feature>
<evidence type="ECO:0000259" key="3">
    <source>
        <dbReference type="Pfam" id="PF00501"/>
    </source>
</evidence>
<dbReference type="InterPro" id="IPR045851">
    <property type="entry name" value="AMP-bd_C_sf"/>
</dbReference>
<dbReference type="InterPro" id="IPR042099">
    <property type="entry name" value="ANL_N_sf"/>
</dbReference>
<dbReference type="InterPro" id="IPR025110">
    <property type="entry name" value="AMP-bd_C"/>
</dbReference>
<feature type="domain" description="AMP-dependent synthetase/ligase" evidence="3">
    <location>
        <begin position="34"/>
        <end position="286"/>
    </location>
</feature>
<organism evidence="5 6">
    <name type="scientific">BD1-7 clade bacterium</name>
    <dbReference type="NCBI Taxonomy" id="2029982"/>
    <lineage>
        <taxon>Bacteria</taxon>
        <taxon>Pseudomonadati</taxon>
        <taxon>Pseudomonadota</taxon>
        <taxon>Gammaproteobacteria</taxon>
        <taxon>Cellvibrionales</taxon>
        <taxon>Spongiibacteraceae</taxon>
        <taxon>BD1-7 clade</taxon>
    </lineage>
</organism>
<dbReference type="NCBIfam" id="NF006167">
    <property type="entry name" value="PRK08308.1"/>
    <property type="match status" value="1"/>
</dbReference>
<evidence type="ECO:0000313" key="5">
    <source>
        <dbReference type="EMBL" id="CAA0103108.1"/>
    </source>
</evidence>
<dbReference type="GO" id="GO:0031956">
    <property type="term" value="F:medium-chain fatty acid-CoA ligase activity"/>
    <property type="evidence" value="ECO:0007669"/>
    <property type="project" value="TreeGrafter"/>
</dbReference>
<comment type="similarity">
    <text evidence="1">Belongs to the ATP-dependent AMP-binding enzyme family.</text>
</comment>
<keyword evidence="2 5" id="KW-0436">Ligase</keyword>
<name>A0A5S9PGM8_9GAMM</name>
<evidence type="ECO:0000259" key="4">
    <source>
        <dbReference type="Pfam" id="PF13193"/>
    </source>
</evidence>
<keyword evidence="6" id="KW-1185">Reference proteome</keyword>
<dbReference type="Proteomes" id="UP000441399">
    <property type="component" value="Unassembled WGS sequence"/>
</dbReference>
<dbReference type="InterPro" id="IPR000873">
    <property type="entry name" value="AMP-dep_synth/lig_dom"/>
</dbReference>
<dbReference type="GO" id="GO:0006631">
    <property type="term" value="P:fatty acid metabolic process"/>
    <property type="evidence" value="ECO:0007669"/>
    <property type="project" value="TreeGrafter"/>
</dbReference>
<dbReference type="PANTHER" id="PTHR43201:SF5">
    <property type="entry name" value="MEDIUM-CHAIN ACYL-COA LIGASE ACSF2, MITOCHONDRIAL"/>
    <property type="match status" value="1"/>
</dbReference>
<dbReference type="EC" id="6.2.1.26" evidence="5"/>
<dbReference type="EMBL" id="CACSIO010000009">
    <property type="protein sequence ID" value="CAA0103108.1"/>
    <property type="molecule type" value="Genomic_DNA"/>
</dbReference>
<dbReference type="Gene3D" id="3.30.300.30">
    <property type="match status" value="1"/>
</dbReference>
<sequence>MLRVNNIDYSADNLKTLQAGFQSIDALQALTSATPQRIAVCLEDTFTWLALCFYLRDKQHSVMPLHTDTPIDAAQKSAKQAGCEWLFYHTLSNAIQIPSNTNVPTLTPAKAGLIQMSSGTTGTPKCIERSWHTIATEIESYIAFFTETDDMTPVVACPVTHSYGLICGVMVALARGKAPIIITNINPRFLLKTLQTTERPLLYASPIMLQGIVRLWPADKKLHAIMTSGSIMTQPIFDELRPRIDNMYQQYGCSEAGCISINRQMTRPDDLGEPLPHLAMSAGDDSHNPDEIIVTASSNHGALNRIHTQDLGYLQQSPATGKYHLHFVTRLDDTVIVSGLNVYPQDVENTLLQHPQIDDVVVFKTDDKFAGQRVCARYVAAQSLDPHVIRQWCLTHMAPFQVPSQLQQVDQIERMANGKISRKQVARDFVKDQQAAQQQEIQQHAKA</sequence>
<dbReference type="InterPro" id="IPR020845">
    <property type="entry name" value="AMP-binding_CS"/>
</dbReference>
<dbReference type="AlphaFoldDB" id="A0A5S9PGM8"/>
<dbReference type="Pfam" id="PF13193">
    <property type="entry name" value="AMP-binding_C"/>
    <property type="match status" value="1"/>
</dbReference>
<accession>A0A5S9PGM8</accession>
<reference evidence="5 6" key="1">
    <citation type="submission" date="2019-11" db="EMBL/GenBank/DDBJ databases">
        <authorList>
            <person name="Holert J."/>
        </authorList>
    </citation>
    <scope>NUCLEOTIDE SEQUENCE [LARGE SCALE GENOMIC DNA]</scope>
    <source>
        <strain evidence="5">SB11_3</strain>
    </source>
</reference>
<dbReference type="PANTHER" id="PTHR43201">
    <property type="entry name" value="ACYL-COA SYNTHETASE"/>
    <property type="match status" value="1"/>
</dbReference>